<keyword evidence="5 14" id="KW-0812">Transmembrane</keyword>
<dbReference type="InterPro" id="IPR002401">
    <property type="entry name" value="Cyt_P450_E_grp-I"/>
</dbReference>
<dbReference type="PRINTS" id="PR00463">
    <property type="entry name" value="EP450I"/>
</dbReference>
<dbReference type="PROSITE" id="PS00086">
    <property type="entry name" value="CYTOCHROME_P450"/>
    <property type="match status" value="1"/>
</dbReference>
<keyword evidence="4 12" id="KW-0349">Heme</keyword>
<evidence type="ECO:0000256" key="9">
    <source>
        <dbReference type="ARBA" id="ARBA00023004"/>
    </source>
</evidence>
<dbReference type="InterPro" id="IPR036396">
    <property type="entry name" value="Cyt_P450_sf"/>
</dbReference>
<dbReference type="GO" id="GO:0016020">
    <property type="term" value="C:membrane"/>
    <property type="evidence" value="ECO:0007669"/>
    <property type="project" value="UniProtKB-SubCell"/>
</dbReference>
<dbReference type="InterPro" id="IPR001128">
    <property type="entry name" value="Cyt_P450"/>
</dbReference>
<dbReference type="Gene3D" id="1.10.630.10">
    <property type="entry name" value="Cytochrome P450"/>
    <property type="match status" value="1"/>
</dbReference>
<evidence type="ECO:0000256" key="12">
    <source>
        <dbReference type="PIRSR" id="PIRSR602401-1"/>
    </source>
</evidence>
<organism evidence="15 16">
    <name type="scientific">Raphanus sativus</name>
    <name type="common">Radish</name>
    <name type="synonym">Raphanus raphanistrum var. sativus</name>
    <dbReference type="NCBI Taxonomy" id="3726"/>
    <lineage>
        <taxon>Eukaryota</taxon>
        <taxon>Viridiplantae</taxon>
        <taxon>Streptophyta</taxon>
        <taxon>Embryophyta</taxon>
        <taxon>Tracheophyta</taxon>
        <taxon>Spermatophyta</taxon>
        <taxon>Magnoliopsida</taxon>
        <taxon>eudicotyledons</taxon>
        <taxon>Gunneridae</taxon>
        <taxon>Pentapetalae</taxon>
        <taxon>rosids</taxon>
        <taxon>malvids</taxon>
        <taxon>Brassicales</taxon>
        <taxon>Brassicaceae</taxon>
        <taxon>Brassiceae</taxon>
        <taxon>Raphanus</taxon>
    </lineage>
</organism>
<feature type="binding site" description="axial binding residue" evidence="12">
    <location>
        <position position="442"/>
    </location>
    <ligand>
        <name>heme</name>
        <dbReference type="ChEBI" id="CHEBI:30413"/>
    </ligand>
    <ligandPart>
        <name>Fe</name>
        <dbReference type="ChEBI" id="CHEBI:18248"/>
    </ligandPart>
</feature>
<keyword evidence="9 12" id="KW-0408">Iron</keyword>
<sequence>MVATIIVDFQNCFIFILLCFFSLLCYTLFFRKPRDFSLPPSPPSIPIIGHLHLLLSVLIHRSLQKLSSKYGSILHLRIFSFPIVLLSSASVAYEIFRAHDVNISSRGLPPTDDSLLVGSFSFISAPYGDYWKFMKKVLVTNLLGPQALERSRRVRVDELDRFYKNLFDKAVKKESVEICEEALKLTNNSVCKLIMGRCCPEEGGVLERVKGLATELDITTKKILLANMLPPWLKKLVLSLFKKEVEVLSNSFNELLEKILVEHEEKQGEGKDLMDVLLAAYRDENAEYKITRNHIKSFYVDLLFAGSTTSVQTIQWTMAEIINSPKTLERLRGEIDSVVGTTRLIQETDLPNLPYLQAVVKEGLRLHPAGRIFERFSQEGCKVGGYYVPEKTTLMINDYAVMRDPDYWVDPDEFKPERFLEEEERKEQVLKYIPFGSGRRGCPGENLAYIFIGTAIGVMVQGFEWRFKEEKVNMEEAVVGLTLTMAHPLKLTPIARTVNPLTLNLKSCGL</sequence>
<evidence type="ECO:0000256" key="11">
    <source>
        <dbReference type="ARBA" id="ARBA00023136"/>
    </source>
</evidence>
<dbReference type="FunFam" id="1.10.630.10:FF:000019">
    <property type="entry name" value="Cytochrome P450 family protein"/>
    <property type="match status" value="1"/>
</dbReference>
<evidence type="ECO:0000256" key="10">
    <source>
        <dbReference type="ARBA" id="ARBA00023033"/>
    </source>
</evidence>
<dbReference type="KEGG" id="rsz:108856840"/>
<dbReference type="PANTHER" id="PTHR24298:SF819">
    <property type="entry name" value="CYTOCHROME P450, FAMILY 705, SUBFAMILY A, POLYPEPTIDE 15-RELATED"/>
    <property type="match status" value="1"/>
</dbReference>
<gene>
    <name evidence="16" type="primary">LOC108856840</name>
</gene>
<keyword evidence="7 14" id="KW-1133">Transmembrane helix</keyword>
<comment type="cofactor">
    <cofactor evidence="1 12">
        <name>heme</name>
        <dbReference type="ChEBI" id="CHEBI:30413"/>
    </cofactor>
</comment>
<evidence type="ECO:0000313" key="16">
    <source>
        <dbReference type="RefSeq" id="XP_018486234.1"/>
    </source>
</evidence>
<evidence type="ECO:0000256" key="8">
    <source>
        <dbReference type="ARBA" id="ARBA00023002"/>
    </source>
</evidence>
<comment type="subcellular location">
    <subcellularLocation>
        <location evidence="2">Membrane</location>
        <topology evidence="2">Single-pass membrane protein</topology>
    </subcellularLocation>
</comment>
<evidence type="ECO:0000313" key="15">
    <source>
        <dbReference type="Proteomes" id="UP000504610"/>
    </source>
</evidence>
<evidence type="ECO:0000256" key="2">
    <source>
        <dbReference type="ARBA" id="ARBA00004167"/>
    </source>
</evidence>
<keyword evidence="6 12" id="KW-0479">Metal-binding</keyword>
<dbReference type="GO" id="GO:0020037">
    <property type="term" value="F:heme binding"/>
    <property type="evidence" value="ECO:0007669"/>
    <property type="project" value="InterPro"/>
</dbReference>
<name>A0A6J0NNI3_RAPSA</name>
<evidence type="ECO:0000256" key="7">
    <source>
        <dbReference type="ARBA" id="ARBA00022989"/>
    </source>
</evidence>
<dbReference type="AlphaFoldDB" id="A0A6J0NNI3"/>
<dbReference type="PRINTS" id="PR00385">
    <property type="entry name" value="P450"/>
</dbReference>
<dbReference type="SUPFAM" id="SSF48264">
    <property type="entry name" value="Cytochrome P450"/>
    <property type="match status" value="1"/>
</dbReference>
<proteinExistence type="inferred from homology"/>
<evidence type="ECO:0000256" key="6">
    <source>
        <dbReference type="ARBA" id="ARBA00022723"/>
    </source>
</evidence>
<dbReference type="Proteomes" id="UP000504610">
    <property type="component" value="Unplaced"/>
</dbReference>
<dbReference type="InterPro" id="IPR051103">
    <property type="entry name" value="Plant_metabolite_P450s"/>
</dbReference>
<evidence type="ECO:0000256" key="13">
    <source>
        <dbReference type="RuleBase" id="RU000461"/>
    </source>
</evidence>
<dbReference type="InterPro" id="IPR017972">
    <property type="entry name" value="Cyt_P450_CS"/>
</dbReference>
<keyword evidence="11 14" id="KW-0472">Membrane</keyword>
<accession>A0A6J0NNI3</accession>
<dbReference type="PANTHER" id="PTHR24298">
    <property type="entry name" value="FLAVONOID 3'-MONOOXYGENASE-RELATED"/>
    <property type="match status" value="1"/>
</dbReference>
<evidence type="ECO:0000256" key="5">
    <source>
        <dbReference type="ARBA" id="ARBA00022692"/>
    </source>
</evidence>
<feature type="transmembrane region" description="Helical" evidence="14">
    <location>
        <begin position="12"/>
        <end position="31"/>
    </location>
</feature>
<dbReference type="CDD" id="cd20655">
    <property type="entry name" value="CYP93"/>
    <property type="match status" value="1"/>
</dbReference>
<dbReference type="RefSeq" id="XP_018486234.1">
    <property type="nucleotide sequence ID" value="XM_018630732.2"/>
</dbReference>
<evidence type="ECO:0000256" key="14">
    <source>
        <dbReference type="SAM" id="Phobius"/>
    </source>
</evidence>
<dbReference type="Pfam" id="PF00067">
    <property type="entry name" value="p450"/>
    <property type="match status" value="1"/>
</dbReference>
<evidence type="ECO:0000256" key="4">
    <source>
        <dbReference type="ARBA" id="ARBA00022617"/>
    </source>
</evidence>
<keyword evidence="15" id="KW-1185">Reference proteome</keyword>
<protein>
    <submittedName>
        <fullName evidence="16">Cytochrome P450 705A22</fullName>
    </submittedName>
</protein>
<dbReference type="GO" id="GO:0005506">
    <property type="term" value="F:iron ion binding"/>
    <property type="evidence" value="ECO:0007669"/>
    <property type="project" value="InterPro"/>
</dbReference>
<comment type="similarity">
    <text evidence="3 13">Belongs to the cytochrome P450 family.</text>
</comment>
<evidence type="ECO:0000256" key="3">
    <source>
        <dbReference type="ARBA" id="ARBA00010617"/>
    </source>
</evidence>
<dbReference type="OrthoDB" id="1470350at2759"/>
<keyword evidence="8 13" id="KW-0560">Oxidoreductase</keyword>
<evidence type="ECO:0000256" key="1">
    <source>
        <dbReference type="ARBA" id="ARBA00001971"/>
    </source>
</evidence>
<reference evidence="16" key="1">
    <citation type="submission" date="2025-08" db="UniProtKB">
        <authorList>
            <consortium name="RefSeq"/>
        </authorList>
    </citation>
    <scope>IDENTIFICATION</scope>
    <source>
        <tissue evidence="16">Leaf</tissue>
    </source>
</reference>
<dbReference type="GeneID" id="108856840"/>
<keyword evidence="10 13" id="KW-0503">Monooxygenase</keyword>
<dbReference type="GO" id="GO:0016709">
    <property type="term" value="F:oxidoreductase activity, acting on paired donors, with incorporation or reduction of molecular oxygen, NAD(P)H as one donor, and incorporation of one atom of oxygen"/>
    <property type="evidence" value="ECO:0007669"/>
    <property type="project" value="TreeGrafter"/>
</dbReference>